<keyword evidence="4" id="KW-1185">Reference proteome</keyword>
<dbReference type="AlphaFoldDB" id="A0A4Z0WDY4"/>
<feature type="domain" description="DUF2914" evidence="2">
    <location>
        <begin position="78"/>
        <end position="133"/>
    </location>
</feature>
<feature type="chain" id="PRO_5021360053" evidence="1">
    <location>
        <begin position="22"/>
        <end position="139"/>
    </location>
</feature>
<dbReference type="Proteomes" id="UP000297475">
    <property type="component" value="Unassembled WGS sequence"/>
</dbReference>
<gene>
    <name evidence="3" type="ORF">E4656_02015</name>
</gene>
<evidence type="ECO:0000256" key="1">
    <source>
        <dbReference type="SAM" id="SignalP"/>
    </source>
</evidence>
<accession>A0A4Z0WDY4</accession>
<protein>
    <submittedName>
        <fullName evidence="3">DUF2914 domain-containing protein</fullName>
    </submittedName>
</protein>
<dbReference type="OrthoDB" id="9796654at2"/>
<organism evidence="3 4">
    <name type="scientific">Natronospirillum operosum</name>
    <dbReference type="NCBI Taxonomy" id="2759953"/>
    <lineage>
        <taxon>Bacteria</taxon>
        <taxon>Pseudomonadati</taxon>
        <taxon>Pseudomonadota</taxon>
        <taxon>Gammaproteobacteria</taxon>
        <taxon>Oceanospirillales</taxon>
        <taxon>Natronospirillaceae</taxon>
        <taxon>Natronospirillum</taxon>
    </lineage>
</organism>
<evidence type="ECO:0000259" key="2">
    <source>
        <dbReference type="Pfam" id="PF11141"/>
    </source>
</evidence>
<feature type="signal peptide" evidence="1">
    <location>
        <begin position="1"/>
        <end position="21"/>
    </location>
</feature>
<dbReference type="EMBL" id="SRMF01000001">
    <property type="protein sequence ID" value="TGG95220.1"/>
    <property type="molecule type" value="Genomic_DNA"/>
</dbReference>
<dbReference type="RefSeq" id="WP_135480713.1">
    <property type="nucleotide sequence ID" value="NZ_SRMF01000001.1"/>
</dbReference>
<sequence length="139" mass="15555">MKKLLLALVASLLLPIAMVQGDDHGSAMDVPEHSSGEVARAIFTVGIEDREPLLTLNAIPEGMNEVYLFTDLRDFEGQTVRHRWNFEGSTVSEVSFDVGGPRWRTWSRRTIGDDQRGEWSVDVIDGDGYIVESYTITAR</sequence>
<dbReference type="InterPro" id="IPR022606">
    <property type="entry name" value="DUF2914"/>
</dbReference>
<name>A0A4Z0WDY4_9GAMM</name>
<dbReference type="Pfam" id="PF11141">
    <property type="entry name" value="DUF2914"/>
    <property type="match status" value="1"/>
</dbReference>
<evidence type="ECO:0000313" key="3">
    <source>
        <dbReference type="EMBL" id="TGG95220.1"/>
    </source>
</evidence>
<proteinExistence type="predicted"/>
<comment type="caution">
    <text evidence="3">The sequence shown here is derived from an EMBL/GenBank/DDBJ whole genome shotgun (WGS) entry which is preliminary data.</text>
</comment>
<reference evidence="3 4" key="1">
    <citation type="submission" date="2019-04" db="EMBL/GenBank/DDBJ databases">
        <title>Natronospirillum operosus gen. nov., sp. nov., a haloalkaliphilic satellite isolated from decaying biomass of laboratory culture of cyanobacterium Geitlerinema sp. and proposal of Natronospirillaceae fam. nov. and Saccharospirillaceae fam. nov.</title>
        <authorList>
            <person name="Kevbrin V."/>
            <person name="Boltyanskaya Y."/>
            <person name="Koziaeva V."/>
            <person name="Grouzdev D.S."/>
            <person name="Park M."/>
            <person name="Cho J."/>
        </authorList>
    </citation>
    <scope>NUCLEOTIDE SEQUENCE [LARGE SCALE GENOMIC DNA]</scope>
    <source>
        <strain evidence="3 4">G-116</strain>
    </source>
</reference>
<keyword evidence="1" id="KW-0732">Signal</keyword>
<evidence type="ECO:0000313" key="4">
    <source>
        <dbReference type="Proteomes" id="UP000297475"/>
    </source>
</evidence>